<sequence length="100" mass="12007">MNENLLQFFRFCNSHSSRAQRVNCWWMPEKSFLIHDDIMPSFMKDLHSIHEPVWKLIIVQVRCDFDEEDAKNSQCRLAYNGKGLKWKLIMDLFEEAVEIN</sequence>
<evidence type="ECO:0000313" key="2">
    <source>
        <dbReference type="Proteomes" id="UP000499080"/>
    </source>
</evidence>
<name>A0A4Y2G4N5_ARAVE</name>
<accession>A0A4Y2G4N5</accession>
<protein>
    <submittedName>
        <fullName evidence="1">Uncharacterized protein</fullName>
    </submittedName>
</protein>
<dbReference type="AlphaFoldDB" id="A0A4Y2G4N5"/>
<dbReference type="EMBL" id="BGPR01001223">
    <property type="protein sequence ID" value="GBM48670.1"/>
    <property type="molecule type" value="Genomic_DNA"/>
</dbReference>
<organism evidence="1 2">
    <name type="scientific">Araneus ventricosus</name>
    <name type="common">Orbweaver spider</name>
    <name type="synonym">Epeira ventricosa</name>
    <dbReference type="NCBI Taxonomy" id="182803"/>
    <lineage>
        <taxon>Eukaryota</taxon>
        <taxon>Metazoa</taxon>
        <taxon>Ecdysozoa</taxon>
        <taxon>Arthropoda</taxon>
        <taxon>Chelicerata</taxon>
        <taxon>Arachnida</taxon>
        <taxon>Araneae</taxon>
        <taxon>Araneomorphae</taxon>
        <taxon>Entelegynae</taxon>
        <taxon>Araneoidea</taxon>
        <taxon>Araneidae</taxon>
        <taxon>Araneus</taxon>
    </lineage>
</organism>
<comment type="caution">
    <text evidence="1">The sequence shown here is derived from an EMBL/GenBank/DDBJ whole genome shotgun (WGS) entry which is preliminary data.</text>
</comment>
<gene>
    <name evidence="1" type="ORF">AVEN_150231_1</name>
</gene>
<reference evidence="1 2" key="1">
    <citation type="journal article" date="2019" name="Sci. Rep.">
        <title>Orb-weaving spider Araneus ventricosus genome elucidates the spidroin gene catalogue.</title>
        <authorList>
            <person name="Kono N."/>
            <person name="Nakamura H."/>
            <person name="Ohtoshi R."/>
            <person name="Moran D.A.P."/>
            <person name="Shinohara A."/>
            <person name="Yoshida Y."/>
            <person name="Fujiwara M."/>
            <person name="Mori M."/>
            <person name="Tomita M."/>
            <person name="Arakawa K."/>
        </authorList>
    </citation>
    <scope>NUCLEOTIDE SEQUENCE [LARGE SCALE GENOMIC DNA]</scope>
</reference>
<proteinExistence type="predicted"/>
<evidence type="ECO:0000313" key="1">
    <source>
        <dbReference type="EMBL" id="GBM48670.1"/>
    </source>
</evidence>
<dbReference type="Proteomes" id="UP000499080">
    <property type="component" value="Unassembled WGS sequence"/>
</dbReference>
<keyword evidence="2" id="KW-1185">Reference proteome</keyword>